<evidence type="ECO:0000256" key="2">
    <source>
        <dbReference type="ARBA" id="ARBA00022630"/>
    </source>
</evidence>
<reference evidence="7" key="1">
    <citation type="journal article" date="2021" name="PeerJ">
        <title>Extensive microbial diversity within the chicken gut microbiome revealed by metagenomics and culture.</title>
        <authorList>
            <person name="Gilroy R."/>
            <person name="Ravi A."/>
            <person name="Getino M."/>
            <person name="Pursley I."/>
            <person name="Horton D.L."/>
            <person name="Alikhan N.F."/>
            <person name="Baker D."/>
            <person name="Gharbi K."/>
            <person name="Hall N."/>
            <person name="Watson M."/>
            <person name="Adriaenssens E.M."/>
            <person name="Foster-Nyarko E."/>
            <person name="Jarju S."/>
            <person name="Secka A."/>
            <person name="Antonio M."/>
            <person name="Oren A."/>
            <person name="Chaudhuri R.R."/>
            <person name="La Ragione R."/>
            <person name="Hildebrand F."/>
            <person name="Pallen M.J."/>
        </authorList>
    </citation>
    <scope>NUCLEOTIDE SEQUENCE</scope>
    <source>
        <strain evidence="7">ChiSxjej1B13-11774</strain>
    </source>
</reference>
<evidence type="ECO:0000256" key="3">
    <source>
        <dbReference type="ARBA" id="ARBA00022643"/>
    </source>
</evidence>
<comment type="similarity">
    <text evidence="1 5">Belongs to the flavin oxidoreductase frp family.</text>
</comment>
<dbReference type="PANTHER" id="PTHR43425:SF2">
    <property type="entry name" value="OXYGEN-INSENSITIVE NADPH NITROREDUCTASE"/>
    <property type="match status" value="1"/>
</dbReference>
<feature type="domain" description="Nitroreductase" evidence="6">
    <location>
        <begin position="10"/>
        <end position="165"/>
    </location>
</feature>
<dbReference type="Pfam" id="PF00881">
    <property type="entry name" value="Nitroreductase"/>
    <property type="match status" value="1"/>
</dbReference>
<name>A0A9D2JAM6_9FIRM</name>
<keyword evidence="5" id="KW-0521">NADP</keyword>
<proteinExistence type="inferred from homology"/>
<organism evidence="7 8">
    <name type="scientific">Candidatus Gemmiger excrementigallinarum</name>
    <dbReference type="NCBI Taxonomy" id="2838609"/>
    <lineage>
        <taxon>Bacteria</taxon>
        <taxon>Bacillati</taxon>
        <taxon>Bacillota</taxon>
        <taxon>Clostridia</taxon>
        <taxon>Eubacteriales</taxon>
        <taxon>Gemmiger</taxon>
    </lineage>
</organism>
<comment type="caution">
    <text evidence="7">The sequence shown here is derived from an EMBL/GenBank/DDBJ whole genome shotgun (WGS) entry which is preliminary data.</text>
</comment>
<dbReference type="InterPro" id="IPR029479">
    <property type="entry name" value="Nitroreductase"/>
</dbReference>
<dbReference type="Gene3D" id="3.40.109.10">
    <property type="entry name" value="NADH Oxidase"/>
    <property type="match status" value="1"/>
</dbReference>
<sequence length="247" mass="27426">MENEILQALSARKSVRVFTDEPVTAAERAAILEAAFQAPTAGNQQLYTILDITDPALKERLADLCDHQPFIAKSKLCLVFLADCRRWPRAYRAAGVASPRKAGPGDLLLAMADACIAAQNAVTAAESLGIGSCYIGDVLENAESMREALALPPQVVPACMLVFGRPTEQQKTRQKPVRFREEAVVCQNTYRDRTEAELREDFCQRGAGVPAFNFDRYLQAFCNRKYDSDFSREMSRSAAVYLQDFCE</sequence>
<accession>A0A9D2JAM6</accession>
<keyword evidence="4 5" id="KW-0560">Oxidoreductase</keyword>
<dbReference type="SUPFAM" id="SSF55469">
    <property type="entry name" value="FMN-dependent nitroreductase-like"/>
    <property type="match status" value="1"/>
</dbReference>
<evidence type="ECO:0000313" key="7">
    <source>
        <dbReference type="EMBL" id="HIZ42786.1"/>
    </source>
</evidence>
<keyword evidence="2 5" id="KW-0285">Flavoprotein</keyword>
<evidence type="ECO:0000256" key="4">
    <source>
        <dbReference type="ARBA" id="ARBA00023002"/>
    </source>
</evidence>
<dbReference type="InterPro" id="IPR016446">
    <property type="entry name" value="Flavin_OxRdtase_Frp"/>
</dbReference>
<gene>
    <name evidence="7" type="ORF">H9811_09515</name>
</gene>
<evidence type="ECO:0000313" key="8">
    <source>
        <dbReference type="Proteomes" id="UP000824048"/>
    </source>
</evidence>
<dbReference type="GO" id="GO:0016491">
    <property type="term" value="F:oxidoreductase activity"/>
    <property type="evidence" value="ECO:0007669"/>
    <property type="project" value="UniProtKB-UniRule"/>
</dbReference>
<dbReference type="EMBL" id="DXBP01000056">
    <property type="protein sequence ID" value="HIZ42786.1"/>
    <property type="molecule type" value="Genomic_DNA"/>
</dbReference>
<dbReference type="PANTHER" id="PTHR43425">
    <property type="entry name" value="OXYGEN-INSENSITIVE NADPH NITROREDUCTASE"/>
    <property type="match status" value="1"/>
</dbReference>
<evidence type="ECO:0000259" key="6">
    <source>
        <dbReference type="Pfam" id="PF00881"/>
    </source>
</evidence>
<protein>
    <submittedName>
        <fullName evidence="7">Nitroreductase family protein</fullName>
    </submittedName>
</protein>
<reference evidence="7" key="2">
    <citation type="submission" date="2021-04" db="EMBL/GenBank/DDBJ databases">
        <authorList>
            <person name="Gilroy R."/>
        </authorList>
    </citation>
    <scope>NUCLEOTIDE SEQUENCE</scope>
    <source>
        <strain evidence="7">ChiSxjej1B13-11774</strain>
    </source>
</reference>
<evidence type="ECO:0000256" key="1">
    <source>
        <dbReference type="ARBA" id="ARBA00008366"/>
    </source>
</evidence>
<dbReference type="PIRSF" id="PIRSF005426">
    <property type="entry name" value="Frp"/>
    <property type="match status" value="1"/>
</dbReference>
<dbReference type="Proteomes" id="UP000824048">
    <property type="component" value="Unassembled WGS sequence"/>
</dbReference>
<evidence type="ECO:0000256" key="5">
    <source>
        <dbReference type="PIRNR" id="PIRNR005426"/>
    </source>
</evidence>
<keyword evidence="3 5" id="KW-0288">FMN</keyword>
<dbReference type="InterPro" id="IPR000415">
    <property type="entry name" value="Nitroreductase-like"/>
</dbReference>
<dbReference type="AlphaFoldDB" id="A0A9D2JAM6"/>